<feature type="repeat" description="ANK" evidence="3">
    <location>
        <begin position="99"/>
        <end position="131"/>
    </location>
</feature>
<sequence>MPSKKKSVVLSVRLDEAALEAVDLLVESGLESNRSRAATQLIGAGIGASAELLRKARELADQVKRLRGEMIEAVKAGRTDEVSELLRRDPSLANARGESGETAILMAAYYRSASVKELLLEHGAELGVYEAAAVGSTQRVAEWLEREPGLLGSYSPDGYTLLGLAAHFGSEETAAYLLDRGADVDQRSRDGNLDNMAIHAAIAGNYPRLVRLLLGRGADVNAVCAGKWRQGFSALHVAAYFGRDAMIPLLAEAGADRGARTADGRTAAEIAVLREHPETAKLLQDEFNQ</sequence>
<keyword evidence="4" id="KW-0175">Coiled coil</keyword>
<dbReference type="EMBL" id="JAGGDJ010000063">
    <property type="protein sequence ID" value="MBO7748576.1"/>
    <property type="molecule type" value="Genomic_DNA"/>
</dbReference>
<dbReference type="PROSITE" id="PS50297">
    <property type="entry name" value="ANK_REP_REGION"/>
    <property type="match status" value="4"/>
</dbReference>
<name>A0ABS3WJS9_9BACL</name>
<keyword evidence="2 3" id="KW-0040">ANK repeat</keyword>
<proteinExistence type="predicted"/>
<organism evidence="5 6">
    <name type="scientific">Paenibacillus artemisiicola</name>
    <dbReference type="NCBI Taxonomy" id="1172618"/>
    <lineage>
        <taxon>Bacteria</taxon>
        <taxon>Bacillati</taxon>
        <taxon>Bacillota</taxon>
        <taxon>Bacilli</taxon>
        <taxon>Bacillales</taxon>
        <taxon>Paenibacillaceae</taxon>
        <taxon>Paenibacillus</taxon>
    </lineage>
</organism>
<dbReference type="PRINTS" id="PR01415">
    <property type="entry name" value="ANKYRIN"/>
</dbReference>
<dbReference type="PROSITE" id="PS50088">
    <property type="entry name" value="ANK_REPEAT"/>
    <property type="match status" value="4"/>
</dbReference>
<dbReference type="RefSeq" id="WP_208851126.1">
    <property type="nucleotide sequence ID" value="NZ_JAGGDJ010000063.1"/>
</dbReference>
<keyword evidence="6" id="KW-1185">Reference proteome</keyword>
<dbReference type="Proteomes" id="UP000670947">
    <property type="component" value="Unassembled WGS sequence"/>
</dbReference>
<feature type="coiled-coil region" evidence="4">
    <location>
        <begin position="49"/>
        <end position="76"/>
    </location>
</feature>
<keyword evidence="1" id="KW-0677">Repeat</keyword>
<feature type="repeat" description="ANK" evidence="3">
    <location>
        <begin position="157"/>
        <end position="189"/>
    </location>
</feature>
<gene>
    <name evidence="5" type="ORF">I8J29_30810</name>
</gene>
<evidence type="ECO:0000256" key="2">
    <source>
        <dbReference type="ARBA" id="ARBA00023043"/>
    </source>
</evidence>
<evidence type="ECO:0000256" key="4">
    <source>
        <dbReference type="SAM" id="Coils"/>
    </source>
</evidence>
<dbReference type="PANTHER" id="PTHR24198">
    <property type="entry name" value="ANKYRIN REPEAT AND PROTEIN KINASE DOMAIN-CONTAINING PROTEIN"/>
    <property type="match status" value="1"/>
</dbReference>
<dbReference type="SUPFAM" id="SSF48403">
    <property type="entry name" value="Ankyrin repeat"/>
    <property type="match status" value="1"/>
</dbReference>
<dbReference type="SMART" id="SM00248">
    <property type="entry name" value="ANK"/>
    <property type="match status" value="5"/>
</dbReference>
<evidence type="ECO:0000256" key="1">
    <source>
        <dbReference type="ARBA" id="ARBA00022737"/>
    </source>
</evidence>
<comment type="caution">
    <text evidence="5">The sequence shown here is derived from an EMBL/GenBank/DDBJ whole genome shotgun (WGS) entry which is preliminary data.</text>
</comment>
<dbReference type="Pfam" id="PF12796">
    <property type="entry name" value="Ank_2"/>
    <property type="match status" value="1"/>
</dbReference>
<evidence type="ECO:0000313" key="6">
    <source>
        <dbReference type="Proteomes" id="UP000670947"/>
    </source>
</evidence>
<dbReference type="Gene3D" id="1.25.40.20">
    <property type="entry name" value="Ankyrin repeat-containing domain"/>
    <property type="match status" value="2"/>
</dbReference>
<accession>A0ABS3WJS9</accession>
<dbReference type="InterPro" id="IPR036770">
    <property type="entry name" value="Ankyrin_rpt-contain_sf"/>
</dbReference>
<dbReference type="PANTHER" id="PTHR24198:SF165">
    <property type="entry name" value="ANKYRIN REPEAT-CONTAINING PROTEIN-RELATED"/>
    <property type="match status" value="1"/>
</dbReference>
<feature type="repeat" description="ANK" evidence="3">
    <location>
        <begin position="230"/>
        <end position="262"/>
    </location>
</feature>
<feature type="repeat" description="ANK" evidence="3">
    <location>
        <begin position="193"/>
        <end position="225"/>
    </location>
</feature>
<evidence type="ECO:0000313" key="5">
    <source>
        <dbReference type="EMBL" id="MBO7748576.1"/>
    </source>
</evidence>
<reference evidence="5 6" key="1">
    <citation type="submission" date="2021-03" db="EMBL/GenBank/DDBJ databases">
        <title>Paenibacillus artemisicola MWE-103 whole genome sequence.</title>
        <authorList>
            <person name="Ham Y.J."/>
        </authorList>
    </citation>
    <scope>NUCLEOTIDE SEQUENCE [LARGE SCALE GENOMIC DNA]</scope>
    <source>
        <strain evidence="5 6">MWE-103</strain>
    </source>
</reference>
<evidence type="ECO:0000256" key="3">
    <source>
        <dbReference type="PROSITE-ProRule" id="PRU00023"/>
    </source>
</evidence>
<protein>
    <submittedName>
        <fullName evidence="5">Ankyrin repeat domain-containing protein</fullName>
    </submittedName>
</protein>
<dbReference type="Pfam" id="PF00023">
    <property type="entry name" value="Ank"/>
    <property type="match status" value="1"/>
</dbReference>
<dbReference type="InterPro" id="IPR002110">
    <property type="entry name" value="Ankyrin_rpt"/>
</dbReference>